<dbReference type="EMBL" id="FPKR01000013">
    <property type="protein sequence ID" value="SFZ78657.1"/>
    <property type="molecule type" value="Genomic_DNA"/>
</dbReference>
<dbReference type="Proteomes" id="UP000186513">
    <property type="component" value="Unassembled WGS sequence"/>
</dbReference>
<reference evidence="6 7" key="1">
    <citation type="submission" date="2016-11" db="EMBL/GenBank/DDBJ databases">
        <authorList>
            <person name="Jaros S."/>
            <person name="Januszkiewicz K."/>
            <person name="Wedrychowicz H."/>
        </authorList>
    </citation>
    <scope>NUCLEOTIDE SEQUENCE [LARGE SCALE GENOMIC DNA]</scope>
    <source>
        <strain evidence="6 7">DSM 18899</strain>
    </source>
</reference>
<dbReference type="InterPro" id="IPR058626">
    <property type="entry name" value="MdtA-like_b-barrel"/>
</dbReference>
<dbReference type="PROSITE" id="PS51257">
    <property type="entry name" value="PROKAR_LIPOPROTEIN"/>
    <property type="match status" value="1"/>
</dbReference>
<dbReference type="Pfam" id="PF25944">
    <property type="entry name" value="Beta-barrel_RND"/>
    <property type="match status" value="1"/>
</dbReference>
<dbReference type="GO" id="GO:0030313">
    <property type="term" value="C:cell envelope"/>
    <property type="evidence" value="ECO:0007669"/>
    <property type="project" value="UniProtKB-SubCell"/>
</dbReference>
<comment type="similarity">
    <text evidence="1">Belongs to the membrane fusion protein (MFP) (TC 8.A.1) family.</text>
</comment>
<keyword evidence="2" id="KW-0732">Signal</keyword>
<feature type="domain" description="Multidrug resistance protein MdtA-like barrel-sandwich hybrid" evidence="4">
    <location>
        <begin position="69"/>
        <end position="207"/>
    </location>
</feature>
<name>A0A1K2HQ16_9NEIS</name>
<evidence type="ECO:0000259" key="4">
    <source>
        <dbReference type="Pfam" id="PF25917"/>
    </source>
</evidence>
<organism evidence="6 7">
    <name type="scientific">Chitinimonas taiwanensis DSM 18899</name>
    <dbReference type="NCBI Taxonomy" id="1121279"/>
    <lineage>
        <taxon>Bacteria</taxon>
        <taxon>Pseudomonadati</taxon>
        <taxon>Pseudomonadota</taxon>
        <taxon>Betaproteobacteria</taxon>
        <taxon>Neisseriales</taxon>
        <taxon>Chitinibacteraceae</taxon>
        <taxon>Chitinimonas</taxon>
    </lineage>
</organism>
<evidence type="ECO:0000256" key="1">
    <source>
        <dbReference type="ARBA" id="ARBA00009477"/>
    </source>
</evidence>
<evidence type="ECO:0000313" key="7">
    <source>
        <dbReference type="Proteomes" id="UP000186513"/>
    </source>
</evidence>
<accession>A0A1K2HQ16</accession>
<gene>
    <name evidence="6" type="ORF">SAMN02745887_03104</name>
</gene>
<dbReference type="GO" id="GO:0022857">
    <property type="term" value="F:transmembrane transporter activity"/>
    <property type="evidence" value="ECO:0007669"/>
    <property type="project" value="InterPro"/>
</dbReference>
<evidence type="ECO:0000313" key="6">
    <source>
        <dbReference type="EMBL" id="SFZ78657.1"/>
    </source>
</evidence>
<proteinExistence type="inferred from homology"/>
<feature type="signal peptide" evidence="2">
    <location>
        <begin position="1"/>
        <end position="27"/>
    </location>
</feature>
<dbReference type="NCBIfam" id="TIGR01730">
    <property type="entry name" value="RND_mfp"/>
    <property type="match status" value="1"/>
</dbReference>
<keyword evidence="7" id="KW-1185">Reference proteome</keyword>
<evidence type="ECO:0000256" key="2">
    <source>
        <dbReference type="SAM" id="SignalP"/>
    </source>
</evidence>
<evidence type="ECO:0000259" key="3">
    <source>
        <dbReference type="Pfam" id="PF25876"/>
    </source>
</evidence>
<dbReference type="GO" id="GO:0005886">
    <property type="term" value="C:plasma membrane"/>
    <property type="evidence" value="ECO:0007669"/>
    <property type="project" value="TreeGrafter"/>
</dbReference>
<dbReference type="STRING" id="1121279.SAMN02745887_03104"/>
<dbReference type="Pfam" id="PF25876">
    <property type="entry name" value="HH_MFP_RND"/>
    <property type="match status" value="1"/>
</dbReference>
<dbReference type="AlphaFoldDB" id="A0A1K2HQ16"/>
<dbReference type="SUPFAM" id="SSF111369">
    <property type="entry name" value="HlyD-like secretion proteins"/>
    <property type="match status" value="1"/>
</dbReference>
<protein>
    <submittedName>
        <fullName evidence="6">Membrane fusion protein, multidrug efflux system</fullName>
    </submittedName>
</protein>
<dbReference type="GO" id="GO:0046677">
    <property type="term" value="P:response to antibiotic"/>
    <property type="evidence" value="ECO:0007669"/>
    <property type="project" value="TreeGrafter"/>
</dbReference>
<dbReference type="InterPro" id="IPR058624">
    <property type="entry name" value="MdtA-like_HH"/>
</dbReference>
<dbReference type="Gene3D" id="2.40.50.100">
    <property type="match status" value="1"/>
</dbReference>
<dbReference type="OrthoDB" id="9783047at2"/>
<dbReference type="InterPro" id="IPR058625">
    <property type="entry name" value="MdtA-like_BSH"/>
</dbReference>
<dbReference type="PANTHER" id="PTHR30158">
    <property type="entry name" value="ACRA/E-RELATED COMPONENT OF DRUG EFFLUX TRANSPORTER"/>
    <property type="match status" value="1"/>
</dbReference>
<dbReference type="Gene3D" id="2.40.30.170">
    <property type="match status" value="1"/>
</dbReference>
<feature type="chain" id="PRO_5012385559" evidence="2">
    <location>
        <begin position="28"/>
        <end position="413"/>
    </location>
</feature>
<dbReference type="RefSeq" id="WP_072429597.1">
    <property type="nucleotide sequence ID" value="NZ_FPKR01000013.1"/>
</dbReference>
<sequence length="413" mass="42881">MPAARTTLPRTQALRLAPALILTGLLAACGQGQPQGGGGFPPPMVTYEVVAPRDVPIDFEYVGQAAGSREVEIRARVNGIVDKRLYEEGVRVKAGQSLFRIDPAPFAAAAAAAEANVASADAALKKAERDFARLKPLIEAKAVSQQEFDNAASALDIARASLKAAQAQARSANIDLGYTDVRAPISGVVGRALKVEGALASASGDSLLATMAQTDPIHVNFALSEADRARVQQEAAAGSLKLPANGYTVKLKTSEGQWLQNTGKLDFSDYKADETTGAYASRAEFSNADNSLSPGQFVRVLLTGATRPNAISVPQRAVLDGPTGKFVYTVGAGKDGKPAAVPAPVVPGEWVRLDGKEPNGWVIKQGLKAGDKVIVDGMARIFYPFAPIVPMTAEEAAAAAAKQAAAAAAPAAK</sequence>
<dbReference type="Gene3D" id="1.10.287.470">
    <property type="entry name" value="Helix hairpin bin"/>
    <property type="match status" value="1"/>
</dbReference>
<evidence type="ECO:0000259" key="5">
    <source>
        <dbReference type="Pfam" id="PF25944"/>
    </source>
</evidence>
<dbReference type="Pfam" id="PF25917">
    <property type="entry name" value="BSH_RND"/>
    <property type="match status" value="1"/>
</dbReference>
<feature type="domain" description="Multidrug resistance protein MdtA-like beta-barrel" evidence="5">
    <location>
        <begin position="216"/>
        <end position="303"/>
    </location>
</feature>
<feature type="domain" description="Multidrug resistance protein MdtA-like alpha-helical hairpin" evidence="3">
    <location>
        <begin position="111"/>
        <end position="179"/>
    </location>
</feature>
<dbReference type="Gene3D" id="2.40.420.20">
    <property type="match status" value="1"/>
</dbReference>
<dbReference type="InterPro" id="IPR006143">
    <property type="entry name" value="RND_pump_MFP"/>
</dbReference>